<proteinExistence type="predicted"/>
<protein>
    <submittedName>
        <fullName evidence="1">DUF433 domain-containing protein</fullName>
    </submittedName>
</protein>
<dbReference type="PANTHER" id="PTHR34849:SF3">
    <property type="entry name" value="SSR2962 PROTEIN"/>
    <property type="match status" value="1"/>
</dbReference>
<dbReference type="Gene3D" id="1.10.10.10">
    <property type="entry name" value="Winged helix-like DNA-binding domain superfamily/Winged helix DNA-binding domain"/>
    <property type="match status" value="1"/>
</dbReference>
<evidence type="ECO:0000313" key="2">
    <source>
        <dbReference type="Proteomes" id="UP001302349"/>
    </source>
</evidence>
<dbReference type="EMBL" id="CP136051">
    <property type="protein sequence ID" value="WOK05236.1"/>
    <property type="molecule type" value="Genomic_DNA"/>
</dbReference>
<name>A0ABZ0IKP9_9BACT</name>
<sequence>MDKLLQRIVIDSEVCNGQPVIRGMRITVKTILEYLAAGESTSNILEAYPILEKGDIQAAILYASKFLDIDVKSIKLAS</sequence>
<dbReference type="InterPro" id="IPR009057">
    <property type="entry name" value="Homeodomain-like_sf"/>
</dbReference>
<organism evidence="1 2">
    <name type="scientific">Imperialibacter roseus</name>
    <dbReference type="NCBI Taxonomy" id="1324217"/>
    <lineage>
        <taxon>Bacteria</taxon>
        <taxon>Pseudomonadati</taxon>
        <taxon>Bacteroidota</taxon>
        <taxon>Cytophagia</taxon>
        <taxon>Cytophagales</taxon>
        <taxon>Flammeovirgaceae</taxon>
        <taxon>Imperialibacter</taxon>
    </lineage>
</organism>
<dbReference type="InterPro" id="IPR036388">
    <property type="entry name" value="WH-like_DNA-bd_sf"/>
</dbReference>
<gene>
    <name evidence="1" type="ORF">RT717_19330</name>
</gene>
<keyword evidence="2" id="KW-1185">Reference proteome</keyword>
<accession>A0ABZ0IKP9</accession>
<dbReference type="Pfam" id="PF04255">
    <property type="entry name" value="DUF433"/>
    <property type="match status" value="1"/>
</dbReference>
<dbReference type="Proteomes" id="UP001302349">
    <property type="component" value="Chromosome"/>
</dbReference>
<reference evidence="1 2" key="1">
    <citation type="journal article" date="2023" name="Microbiol. Resour. Announc.">
        <title>Complete Genome Sequence of Imperialibacter roseus strain P4T.</title>
        <authorList>
            <person name="Tizabi D.R."/>
            <person name="Bachvaroff T."/>
            <person name="Hill R.T."/>
        </authorList>
    </citation>
    <scope>NUCLEOTIDE SEQUENCE [LARGE SCALE GENOMIC DNA]</scope>
    <source>
        <strain evidence="1 2">P4T</strain>
    </source>
</reference>
<dbReference type="RefSeq" id="WP_317487998.1">
    <property type="nucleotide sequence ID" value="NZ_CP136051.1"/>
</dbReference>
<evidence type="ECO:0000313" key="1">
    <source>
        <dbReference type="EMBL" id="WOK05236.1"/>
    </source>
</evidence>
<dbReference type="PANTHER" id="PTHR34849">
    <property type="entry name" value="SSL5025 PROTEIN"/>
    <property type="match status" value="1"/>
</dbReference>
<dbReference type="InterPro" id="IPR007367">
    <property type="entry name" value="DUF433"/>
</dbReference>
<dbReference type="SUPFAM" id="SSF46689">
    <property type="entry name" value="Homeodomain-like"/>
    <property type="match status" value="1"/>
</dbReference>